<keyword evidence="4 10" id="KW-0378">Hydrolase</keyword>
<evidence type="ECO:0000256" key="1">
    <source>
        <dbReference type="ARBA" id="ARBA00000448"/>
    </source>
</evidence>
<comment type="similarity">
    <text evidence="3 10">Belongs to the glycosyl hydrolase 3 family.</text>
</comment>
<dbReference type="Pfam" id="PF14310">
    <property type="entry name" value="Fn3-like"/>
    <property type="match status" value="1"/>
</dbReference>
<gene>
    <name evidence="12" type="ORF">AAP_02644</name>
</gene>
<dbReference type="FunFam" id="3.20.20.300:FF:000006">
    <property type="entry name" value="Beta-glucosidase H"/>
    <property type="match status" value="1"/>
</dbReference>
<dbReference type="Pfam" id="PF01915">
    <property type="entry name" value="Glyco_hydro_3_C"/>
    <property type="match status" value="1"/>
</dbReference>
<dbReference type="InterPro" id="IPR017853">
    <property type="entry name" value="GH"/>
</dbReference>
<dbReference type="InterPro" id="IPR050288">
    <property type="entry name" value="Cellulose_deg_GH3"/>
</dbReference>
<evidence type="ECO:0000313" key="12">
    <source>
        <dbReference type="EMBL" id="KZZ93178.1"/>
    </source>
</evidence>
<evidence type="ECO:0000256" key="8">
    <source>
        <dbReference type="ARBA" id="ARBA00023295"/>
    </source>
</evidence>
<dbReference type="InterPro" id="IPR002772">
    <property type="entry name" value="Glyco_hydro_3_C"/>
</dbReference>
<keyword evidence="8 10" id="KW-0326">Glycosidase</keyword>
<dbReference type="VEuPathDB" id="FungiDB:AAP_02644"/>
<organism evidence="12 13">
    <name type="scientific">Ascosphaera apis ARSEF 7405</name>
    <dbReference type="NCBI Taxonomy" id="392613"/>
    <lineage>
        <taxon>Eukaryota</taxon>
        <taxon>Fungi</taxon>
        <taxon>Dikarya</taxon>
        <taxon>Ascomycota</taxon>
        <taxon>Pezizomycotina</taxon>
        <taxon>Eurotiomycetes</taxon>
        <taxon>Eurotiomycetidae</taxon>
        <taxon>Onygenales</taxon>
        <taxon>Ascosphaeraceae</taxon>
        <taxon>Ascosphaera</taxon>
    </lineage>
</organism>
<dbReference type="SMART" id="SM00758">
    <property type="entry name" value="PA14"/>
    <property type="match status" value="1"/>
</dbReference>
<comment type="catalytic activity">
    <reaction evidence="1 10">
        <text>Hydrolysis of terminal, non-reducing beta-D-glucosyl residues with release of beta-D-glucose.</text>
        <dbReference type="EC" id="3.2.1.21"/>
    </reaction>
</comment>
<evidence type="ECO:0000256" key="9">
    <source>
        <dbReference type="ARBA" id="ARBA00023326"/>
    </source>
</evidence>
<evidence type="ECO:0000256" key="5">
    <source>
        <dbReference type="ARBA" id="ARBA00023001"/>
    </source>
</evidence>
<keyword evidence="7 10" id="KW-0119">Carbohydrate metabolism</keyword>
<dbReference type="UniPathway" id="UPA00696"/>
<dbReference type="PRINTS" id="PR00133">
    <property type="entry name" value="GLHYDRLASE3"/>
</dbReference>
<dbReference type="PROSITE" id="PS51820">
    <property type="entry name" value="PA14"/>
    <property type="match status" value="1"/>
</dbReference>
<dbReference type="Gene3D" id="3.20.20.300">
    <property type="entry name" value="Glycoside hydrolase, family 3, N-terminal domain"/>
    <property type="match status" value="1"/>
</dbReference>
<evidence type="ECO:0000313" key="13">
    <source>
        <dbReference type="Proteomes" id="UP000242877"/>
    </source>
</evidence>
<evidence type="ECO:0000256" key="2">
    <source>
        <dbReference type="ARBA" id="ARBA00004987"/>
    </source>
</evidence>
<feature type="domain" description="PA14" evidence="11">
    <location>
        <begin position="398"/>
        <end position="557"/>
    </location>
</feature>
<dbReference type="Proteomes" id="UP000242877">
    <property type="component" value="Unassembled WGS sequence"/>
</dbReference>
<dbReference type="PROSITE" id="PS00775">
    <property type="entry name" value="GLYCOSYL_HYDROL_F3"/>
    <property type="match status" value="1"/>
</dbReference>
<dbReference type="InterPro" id="IPR019800">
    <property type="entry name" value="Glyco_hydro_3_AS"/>
</dbReference>
<evidence type="ECO:0000259" key="11">
    <source>
        <dbReference type="PROSITE" id="PS51820"/>
    </source>
</evidence>
<dbReference type="PANTHER" id="PTHR42715:SF27">
    <property type="entry name" value="BETA-GLUCOSIDASE-RELATED"/>
    <property type="match status" value="1"/>
</dbReference>
<dbReference type="EC" id="3.2.1.21" evidence="10"/>
<dbReference type="InterPro" id="IPR011658">
    <property type="entry name" value="PA14_dom"/>
</dbReference>
<keyword evidence="5" id="KW-0136">Cellulose degradation</keyword>
<evidence type="ECO:0000256" key="6">
    <source>
        <dbReference type="ARBA" id="ARBA00023180"/>
    </source>
</evidence>
<dbReference type="Pfam" id="PF07691">
    <property type="entry name" value="PA14"/>
    <property type="match status" value="1"/>
</dbReference>
<evidence type="ECO:0000256" key="3">
    <source>
        <dbReference type="ARBA" id="ARBA00005336"/>
    </source>
</evidence>
<dbReference type="AlphaFoldDB" id="A0A167ZWC2"/>
<dbReference type="Pfam" id="PF00933">
    <property type="entry name" value="Glyco_hydro_3"/>
    <property type="match status" value="1"/>
</dbReference>
<keyword evidence="9 10" id="KW-0624">Polysaccharide degradation</keyword>
<dbReference type="SUPFAM" id="SSF51445">
    <property type="entry name" value="(Trans)glycosidases"/>
    <property type="match status" value="1"/>
</dbReference>
<dbReference type="InterPro" id="IPR001764">
    <property type="entry name" value="Glyco_hydro_3_N"/>
</dbReference>
<dbReference type="Gene3D" id="2.60.120.260">
    <property type="entry name" value="Galactose-binding domain-like"/>
    <property type="match status" value="1"/>
</dbReference>
<sequence length="833" mass="91908">MVAFERFDVEKALEELTLQEKIALTTGADFWHTVPVERLGIPSVRLSDGPNGARGTRFFDSVPANCIPCGTGLGSTWDAELMREVGQFLGKEARSKGAHVLLGPTINIQRHPLNGRAFESFSEDPLLSGTIAGQYCLGLKDEKIIATPKHLVCNDKENERFGSDSVVSERAMREIYLTPFQIALKEGNPRTIMTAYNKVNGTHASENKGLIQDILRGEWGYDGLVMSDWFGTYSTSESVNAGCDIEMPGPSRFRGDILEHAVLAKKVPRHVLDDRVRNVLNLVNEAVECGIPESAPETTIDTPEARAFMRKVAANSVVLMKNQNNILPFDKNKPVLVIGPNSKVASYAGGGSASVTASYTVTPYEGVCNASNAEVAWTQGVYSHRALPDFGPMLRTPEGKQGFLFRAYNEPPSVADRECIEMRTMRKSESHLSDYKNDKLKGEEWYATIVSTFTPEESGLYDFGVVVIGSGRLFIDEELVVDNTHDQKQGTLFFGMGTEEVIGSKELVAGQTYNVRFEFGSTPTGDLKVANNAEKNGAFRMGCAKRIEYDISIKQAMEMASKYEQVVCFAGLNGEWESENIDREHMDLPAGSDDLIKAVLAGNPNAAICIQSGMPVTMPWADDTKALLWASFGGNEIGNGIADVLYGNVNPCAKLPVTFPRRVQDNPAFLNFGVDGGRILYGEDVYVGYRFYEKTEKDALFNFGHGLSYTTFSRENLQVAEDGEKLTVKVTVKNTGAVAGAEVVQLFIHPKSAAAVRRPVRELKAFKKVMLEAGESKDVEFDLEVKRVTCYWDEIRHEWCSEKGTYEVQIAGTGDKDVRAKFDVKKSTWWKGL</sequence>
<dbReference type="EMBL" id="AZGZ01000009">
    <property type="protein sequence ID" value="KZZ93178.1"/>
    <property type="molecule type" value="Genomic_DNA"/>
</dbReference>
<dbReference type="GO" id="GO:0030245">
    <property type="term" value="P:cellulose catabolic process"/>
    <property type="evidence" value="ECO:0007669"/>
    <property type="project" value="UniProtKB-UniPathway"/>
</dbReference>
<dbReference type="InterPro" id="IPR036962">
    <property type="entry name" value="Glyco_hydro_3_N_sf"/>
</dbReference>
<dbReference type="GO" id="GO:0008422">
    <property type="term" value="F:beta-glucosidase activity"/>
    <property type="evidence" value="ECO:0007669"/>
    <property type="project" value="UniProtKB-EC"/>
</dbReference>
<dbReference type="SUPFAM" id="SSF52279">
    <property type="entry name" value="Beta-D-glucan exohydrolase, C-terminal domain"/>
    <property type="match status" value="1"/>
</dbReference>
<dbReference type="SUPFAM" id="SSF56988">
    <property type="entry name" value="Anthrax protective antigen"/>
    <property type="match status" value="1"/>
</dbReference>
<dbReference type="InterPro" id="IPR013783">
    <property type="entry name" value="Ig-like_fold"/>
</dbReference>
<dbReference type="SMART" id="SM01217">
    <property type="entry name" value="Fn3_like"/>
    <property type="match status" value="1"/>
</dbReference>
<dbReference type="OrthoDB" id="47059at2759"/>
<evidence type="ECO:0000256" key="4">
    <source>
        <dbReference type="ARBA" id="ARBA00022801"/>
    </source>
</evidence>
<dbReference type="FunFam" id="2.60.40.10:FF:000495">
    <property type="entry name" value="Periplasmic beta-glucosidase"/>
    <property type="match status" value="1"/>
</dbReference>
<dbReference type="InterPro" id="IPR036881">
    <property type="entry name" value="Glyco_hydro_3_C_sf"/>
</dbReference>
<keyword evidence="13" id="KW-1185">Reference proteome</keyword>
<proteinExistence type="inferred from homology"/>
<comment type="caution">
    <text evidence="12">The sequence shown here is derived from an EMBL/GenBank/DDBJ whole genome shotgun (WGS) entry which is preliminary data.</text>
</comment>
<dbReference type="Gene3D" id="2.60.40.10">
    <property type="entry name" value="Immunoglobulins"/>
    <property type="match status" value="1"/>
</dbReference>
<comment type="pathway">
    <text evidence="2 10">Glycan metabolism; cellulose degradation.</text>
</comment>
<dbReference type="PANTHER" id="PTHR42715">
    <property type="entry name" value="BETA-GLUCOSIDASE"/>
    <property type="match status" value="1"/>
</dbReference>
<keyword evidence="6" id="KW-0325">Glycoprotein</keyword>
<name>A0A167ZWC2_9EURO</name>
<evidence type="ECO:0000256" key="7">
    <source>
        <dbReference type="ARBA" id="ARBA00023277"/>
    </source>
</evidence>
<dbReference type="Gene3D" id="3.40.50.1700">
    <property type="entry name" value="Glycoside hydrolase family 3 C-terminal domain"/>
    <property type="match status" value="1"/>
</dbReference>
<protein>
    <recommendedName>
        <fullName evidence="10">beta-glucosidase</fullName>
        <ecNumber evidence="10">3.2.1.21</ecNumber>
    </recommendedName>
</protein>
<evidence type="ECO:0000256" key="10">
    <source>
        <dbReference type="RuleBase" id="RU361161"/>
    </source>
</evidence>
<reference evidence="12 13" key="1">
    <citation type="journal article" date="2016" name="Genome Biol. Evol.">
        <title>Divergent and convergent evolution of fungal pathogenicity.</title>
        <authorList>
            <person name="Shang Y."/>
            <person name="Xiao G."/>
            <person name="Zheng P."/>
            <person name="Cen K."/>
            <person name="Zhan S."/>
            <person name="Wang C."/>
        </authorList>
    </citation>
    <scope>NUCLEOTIDE SEQUENCE [LARGE SCALE GENOMIC DNA]</scope>
    <source>
        <strain evidence="12 13">ARSEF 7405</strain>
    </source>
</reference>
<dbReference type="InterPro" id="IPR026891">
    <property type="entry name" value="Fn3-like"/>
</dbReference>
<accession>A0A167ZWC2</accession>
<dbReference type="InterPro" id="IPR037524">
    <property type="entry name" value="PA14/GLEYA"/>
</dbReference>